<evidence type="ECO:0000256" key="1">
    <source>
        <dbReference type="SAM" id="SignalP"/>
    </source>
</evidence>
<dbReference type="AlphaFoldDB" id="A0A168ELM1"/>
<keyword evidence="3" id="KW-1185">Reference proteome</keyword>
<accession>A0A168ELM1</accession>
<proteinExistence type="predicted"/>
<gene>
    <name evidence="2" type="ORF">AAL_02478</name>
</gene>
<sequence>MQFKFSAFILAALCGSAVNSAALPETDGAAPSHFDTDAIPLESRALVKLNQYRTLDDCNHDRNILYHAAPVSGRCYPLDRATGAFFLNTGGFFYCRAKTDSNCGGGSRGFPNYSGACYARDNWNGVTCS</sequence>
<comment type="caution">
    <text evidence="2">The sequence shown here is derived from an EMBL/GenBank/DDBJ whole genome shotgun (WGS) entry which is preliminary data.</text>
</comment>
<organism evidence="2 3">
    <name type="scientific">Moelleriella libera RCEF 2490</name>
    <dbReference type="NCBI Taxonomy" id="1081109"/>
    <lineage>
        <taxon>Eukaryota</taxon>
        <taxon>Fungi</taxon>
        <taxon>Dikarya</taxon>
        <taxon>Ascomycota</taxon>
        <taxon>Pezizomycotina</taxon>
        <taxon>Sordariomycetes</taxon>
        <taxon>Hypocreomycetidae</taxon>
        <taxon>Hypocreales</taxon>
        <taxon>Clavicipitaceae</taxon>
        <taxon>Moelleriella</taxon>
    </lineage>
</organism>
<dbReference type="OrthoDB" id="5119096at2759"/>
<dbReference type="Proteomes" id="UP000078544">
    <property type="component" value="Unassembled WGS sequence"/>
</dbReference>
<keyword evidence="1" id="KW-0732">Signal</keyword>
<protein>
    <submittedName>
        <fullName evidence="2">Uncharacterized protein</fullName>
    </submittedName>
</protein>
<name>A0A168ELM1_9HYPO</name>
<feature type="signal peptide" evidence="1">
    <location>
        <begin position="1"/>
        <end position="22"/>
    </location>
</feature>
<evidence type="ECO:0000313" key="3">
    <source>
        <dbReference type="Proteomes" id="UP000078544"/>
    </source>
</evidence>
<feature type="chain" id="PRO_5007896583" evidence="1">
    <location>
        <begin position="23"/>
        <end position="129"/>
    </location>
</feature>
<reference evidence="2 3" key="1">
    <citation type="journal article" date="2016" name="Genome Biol. Evol.">
        <title>Divergent and convergent evolution of fungal pathogenicity.</title>
        <authorList>
            <person name="Shang Y."/>
            <person name="Xiao G."/>
            <person name="Zheng P."/>
            <person name="Cen K."/>
            <person name="Zhan S."/>
            <person name="Wang C."/>
        </authorList>
    </citation>
    <scope>NUCLEOTIDE SEQUENCE [LARGE SCALE GENOMIC DNA]</scope>
    <source>
        <strain evidence="2 3">RCEF 2490</strain>
    </source>
</reference>
<dbReference type="EMBL" id="AZGY01000004">
    <property type="protein sequence ID" value="KZZ98927.1"/>
    <property type="molecule type" value="Genomic_DNA"/>
</dbReference>
<evidence type="ECO:0000313" key="2">
    <source>
        <dbReference type="EMBL" id="KZZ98927.1"/>
    </source>
</evidence>